<dbReference type="SUPFAM" id="SSF48317">
    <property type="entry name" value="Acid phosphatase/Vanadium-dependent haloperoxidase"/>
    <property type="match status" value="1"/>
</dbReference>
<sequence length="327" mass="35076">MIARDGIADAVPPPAATPQRAPLTPLRRLRRLEEHFAHGILLFEMLETLTVTPAPADLPSTKVTLYGRGDAGKAALLKLRLPSDQDFAEELALVLGYADLRPERQEEILVQTTDLDSFFTSILPIKAGRAPMTRRLMALVADLGTFAVQRVKLAFAAPRAEMLSDQVQPMIPTPLHGSYPSGHATQAFALATFLAILTRADHTAPAPITADSQLYRMAARIAVNRTVAGVHFPVDSAAGAVLGITLARWLASRAGVAGQDCPALDFKGEQWGNTAPGHSRDFHLARLCDVIGGDDCLVVGASVQANVSDLLAALWAEAQAEWGSRWL</sequence>
<gene>
    <name evidence="3" type="ORF">GL284_05975</name>
</gene>
<dbReference type="SMART" id="SM00014">
    <property type="entry name" value="acidPPc"/>
    <property type="match status" value="1"/>
</dbReference>
<name>A0A6L6IUG2_9RHOB</name>
<dbReference type="Proteomes" id="UP000478740">
    <property type="component" value="Unassembled WGS sequence"/>
</dbReference>
<dbReference type="EMBL" id="WMII01000004">
    <property type="protein sequence ID" value="MTH63813.1"/>
    <property type="molecule type" value="Genomic_DNA"/>
</dbReference>
<evidence type="ECO:0000313" key="3">
    <source>
        <dbReference type="EMBL" id="MTH63813.1"/>
    </source>
</evidence>
<dbReference type="AlphaFoldDB" id="A0A6L6IUG2"/>
<evidence type="ECO:0000256" key="1">
    <source>
        <dbReference type="SAM" id="MobiDB-lite"/>
    </source>
</evidence>
<evidence type="ECO:0000313" key="4">
    <source>
        <dbReference type="Proteomes" id="UP000478740"/>
    </source>
</evidence>
<evidence type="ECO:0000259" key="2">
    <source>
        <dbReference type="SMART" id="SM00014"/>
    </source>
</evidence>
<organism evidence="3 4">
    <name type="scientific">Paracoccus shanxieyensis</name>
    <dbReference type="NCBI Taxonomy" id="2675752"/>
    <lineage>
        <taxon>Bacteria</taxon>
        <taxon>Pseudomonadati</taxon>
        <taxon>Pseudomonadota</taxon>
        <taxon>Alphaproteobacteria</taxon>
        <taxon>Rhodobacterales</taxon>
        <taxon>Paracoccaceae</taxon>
        <taxon>Paracoccus</taxon>
    </lineage>
</organism>
<dbReference type="InterPro" id="IPR036938">
    <property type="entry name" value="PAP2/HPO_sf"/>
</dbReference>
<accession>A0A6L6IUG2</accession>
<dbReference type="Gene3D" id="1.20.144.10">
    <property type="entry name" value="Phosphatidic acid phosphatase type 2/haloperoxidase"/>
    <property type="match status" value="1"/>
</dbReference>
<dbReference type="InterPro" id="IPR000326">
    <property type="entry name" value="PAP2/HPO"/>
</dbReference>
<dbReference type="Pfam" id="PF01569">
    <property type="entry name" value="PAP2"/>
    <property type="match status" value="1"/>
</dbReference>
<keyword evidence="4" id="KW-1185">Reference proteome</keyword>
<proteinExistence type="predicted"/>
<protein>
    <submittedName>
        <fullName evidence="3">Phosphatase PAP2 family protein</fullName>
    </submittedName>
</protein>
<dbReference type="RefSeq" id="WP_155043688.1">
    <property type="nucleotide sequence ID" value="NZ_WMIH01000003.1"/>
</dbReference>
<feature type="domain" description="Phosphatidic acid phosphatase type 2/haloperoxidase" evidence="2">
    <location>
        <begin position="134"/>
        <end position="251"/>
    </location>
</feature>
<feature type="region of interest" description="Disordered" evidence="1">
    <location>
        <begin position="1"/>
        <end position="22"/>
    </location>
</feature>
<comment type="caution">
    <text evidence="3">The sequence shown here is derived from an EMBL/GenBank/DDBJ whole genome shotgun (WGS) entry which is preliminary data.</text>
</comment>
<reference evidence="3 4" key="1">
    <citation type="submission" date="2019-11" db="EMBL/GenBank/DDBJ databases">
        <authorList>
            <person name="Dong K."/>
        </authorList>
    </citation>
    <scope>NUCLEOTIDE SEQUENCE [LARGE SCALE GENOMIC DNA]</scope>
    <source>
        <strain evidence="3 4">DK608</strain>
    </source>
</reference>